<keyword evidence="2" id="KW-1185">Reference proteome</keyword>
<dbReference type="GeneID" id="24923129"/>
<evidence type="ECO:0000313" key="1">
    <source>
        <dbReference type="EMBL" id="CBK21063.2"/>
    </source>
</evidence>
<dbReference type="InterPro" id="IPR029063">
    <property type="entry name" value="SAM-dependent_MTases_sf"/>
</dbReference>
<protein>
    <recommendedName>
        <fullName evidence="3">Methyltransferase domain-containing protein</fullName>
    </recommendedName>
</protein>
<sequence length="71" mass="7951">MAKCHSGKIVGIDISDTVTKEMNEKHKKNLEQFPSMCPVEYKTVDATTMEYSHEFDAVIDKGTLDALNCGR</sequence>
<evidence type="ECO:0008006" key="3">
    <source>
        <dbReference type="Google" id="ProtNLM"/>
    </source>
</evidence>
<accession>D8LZ24</accession>
<dbReference type="SUPFAM" id="SSF53335">
    <property type="entry name" value="S-adenosyl-L-methionine-dependent methyltransferases"/>
    <property type="match status" value="1"/>
</dbReference>
<dbReference type="Proteomes" id="UP000008312">
    <property type="component" value="Unassembled WGS sequence"/>
</dbReference>
<dbReference type="OrthoDB" id="411785at2759"/>
<dbReference type="RefSeq" id="XP_012895111.1">
    <property type="nucleotide sequence ID" value="XM_013039657.1"/>
</dbReference>
<name>D8LZ24_BLAHO</name>
<dbReference type="Gene3D" id="3.40.50.150">
    <property type="entry name" value="Vaccinia Virus protein VP39"/>
    <property type="match status" value="1"/>
</dbReference>
<evidence type="ECO:0000313" key="2">
    <source>
        <dbReference type="Proteomes" id="UP000008312"/>
    </source>
</evidence>
<reference evidence="1" key="1">
    <citation type="submission" date="2010-02" db="EMBL/GenBank/DDBJ databases">
        <title>Sequencing and annotation of the Blastocystis hominis genome.</title>
        <authorList>
            <person name="Wincker P."/>
        </authorList>
    </citation>
    <scope>NUCLEOTIDE SEQUENCE</scope>
    <source>
        <strain evidence="1">Singapore isolate B</strain>
    </source>
</reference>
<gene>
    <name evidence="1" type="ORF">GSBLH_T00007005001</name>
</gene>
<proteinExistence type="predicted"/>
<dbReference type="EMBL" id="FN668640">
    <property type="protein sequence ID" value="CBK21063.2"/>
    <property type="molecule type" value="Genomic_DNA"/>
</dbReference>
<dbReference type="AlphaFoldDB" id="D8LZ24"/>
<dbReference type="InParanoid" id="D8LZ24"/>
<organism evidence="1">
    <name type="scientific">Blastocystis hominis</name>
    <dbReference type="NCBI Taxonomy" id="12968"/>
    <lineage>
        <taxon>Eukaryota</taxon>
        <taxon>Sar</taxon>
        <taxon>Stramenopiles</taxon>
        <taxon>Bigyra</taxon>
        <taxon>Opalozoa</taxon>
        <taxon>Opalinata</taxon>
        <taxon>Blastocystidae</taxon>
        <taxon>Blastocystis</taxon>
    </lineage>
</organism>